<evidence type="ECO:0000313" key="5">
    <source>
        <dbReference type="EMBL" id="KIP09192.1"/>
    </source>
</evidence>
<evidence type="ECO:0000256" key="2">
    <source>
        <dbReference type="SAM" id="Coils"/>
    </source>
</evidence>
<feature type="compositionally biased region" description="Low complexity" evidence="3">
    <location>
        <begin position="123"/>
        <end position="147"/>
    </location>
</feature>
<dbReference type="InterPro" id="IPR000582">
    <property type="entry name" value="Acyl-CoA-binding_protein"/>
</dbReference>
<feature type="non-terminal residue" evidence="5">
    <location>
        <position position="395"/>
    </location>
</feature>
<feature type="domain" description="ACB" evidence="4">
    <location>
        <begin position="7"/>
        <end position="96"/>
    </location>
</feature>
<dbReference type="SUPFAM" id="SSF47027">
    <property type="entry name" value="Acyl-CoA binding protein"/>
    <property type="match status" value="1"/>
</dbReference>
<dbReference type="Pfam" id="PF00887">
    <property type="entry name" value="ACBP"/>
    <property type="match status" value="1"/>
</dbReference>
<dbReference type="PROSITE" id="PS51228">
    <property type="entry name" value="ACB_2"/>
    <property type="match status" value="1"/>
</dbReference>
<name>A0A0C3SAG8_PHLG1</name>
<dbReference type="PANTHER" id="PTHR23310:SF133">
    <property type="entry name" value="COA BINDING PROTEIN, PUTATIVE (AFU_ORTHOLOGUE AFUA_1G12300)-RELATED"/>
    <property type="match status" value="1"/>
</dbReference>
<feature type="compositionally biased region" description="Low complexity" evidence="3">
    <location>
        <begin position="224"/>
        <end position="240"/>
    </location>
</feature>
<dbReference type="AlphaFoldDB" id="A0A0C3SAG8"/>
<dbReference type="OrthoDB" id="346910at2759"/>
<sequence>MDPQSIVDAQFNRAVEIVQNLPKTGPIQTGYEDKLDMYSLFKQATMGNVQGPRPSLWEMLPRAKWDAWAKHKDLDPYQAKSMYVEALLKVLRRYSDKTIAMDYVRELGTYAIDSSDLVLSGSFSNSRASSSSSSGSSHAGPSGSHYSEGMHPYGHAISADYQSMSYRQASQPNVDTGPESLTSEEEDAGERADEVRSRMIAPPSVYAQATRPQSSLSHRRYRTPMASGMSSPPPVSSSVPPVQPMPRYETSSAYAEMSAAPPSTSGVVVSYPPSASQYSRIEATTSPRLPLQPPYRSASLQQSEYTGRPYALSNPVTARIALERAIENVQTHLAALTERMDSLETRAHRSSSSLVSPSGVRSPRWLGSSRGLSPLGYPHEPYTFEEMGMWSLILN</sequence>
<evidence type="ECO:0000313" key="6">
    <source>
        <dbReference type="Proteomes" id="UP000053257"/>
    </source>
</evidence>
<keyword evidence="1" id="KW-0446">Lipid-binding</keyword>
<dbReference type="PRINTS" id="PR00689">
    <property type="entry name" value="ACOABINDINGP"/>
</dbReference>
<protein>
    <recommendedName>
        <fullName evidence="4">ACB domain-containing protein</fullName>
    </recommendedName>
</protein>
<dbReference type="Gene3D" id="1.20.80.10">
    <property type="match status" value="1"/>
</dbReference>
<organism evidence="5 6">
    <name type="scientific">Phlebiopsis gigantea (strain 11061_1 CR5-6)</name>
    <name type="common">White-rot fungus</name>
    <name type="synonym">Peniophora gigantea</name>
    <dbReference type="NCBI Taxonomy" id="745531"/>
    <lineage>
        <taxon>Eukaryota</taxon>
        <taxon>Fungi</taxon>
        <taxon>Dikarya</taxon>
        <taxon>Basidiomycota</taxon>
        <taxon>Agaricomycotina</taxon>
        <taxon>Agaricomycetes</taxon>
        <taxon>Polyporales</taxon>
        <taxon>Phanerochaetaceae</taxon>
        <taxon>Phlebiopsis</taxon>
    </lineage>
</organism>
<dbReference type="PROSITE" id="PS00880">
    <property type="entry name" value="ACB_1"/>
    <property type="match status" value="1"/>
</dbReference>
<dbReference type="InterPro" id="IPR035984">
    <property type="entry name" value="Acyl-CoA-binding_sf"/>
</dbReference>
<dbReference type="STRING" id="745531.A0A0C3SAG8"/>
<feature type="coiled-coil region" evidence="2">
    <location>
        <begin position="319"/>
        <end position="346"/>
    </location>
</feature>
<feature type="region of interest" description="Disordered" evidence="3">
    <location>
        <begin position="123"/>
        <end position="151"/>
    </location>
</feature>
<dbReference type="Proteomes" id="UP000053257">
    <property type="component" value="Unassembled WGS sequence"/>
</dbReference>
<dbReference type="GO" id="GO:0006631">
    <property type="term" value="P:fatty acid metabolic process"/>
    <property type="evidence" value="ECO:0007669"/>
    <property type="project" value="TreeGrafter"/>
</dbReference>
<evidence type="ECO:0000259" key="4">
    <source>
        <dbReference type="PROSITE" id="PS51228"/>
    </source>
</evidence>
<feature type="region of interest" description="Disordered" evidence="3">
    <location>
        <begin position="223"/>
        <end position="242"/>
    </location>
</feature>
<evidence type="ECO:0000256" key="3">
    <source>
        <dbReference type="SAM" id="MobiDB-lite"/>
    </source>
</evidence>
<dbReference type="HOGENOM" id="CLU_046559_0_0_1"/>
<evidence type="ECO:0000256" key="1">
    <source>
        <dbReference type="ARBA" id="ARBA00023121"/>
    </source>
</evidence>
<gene>
    <name evidence="5" type="ORF">PHLGIDRAFT_103187</name>
</gene>
<dbReference type="InterPro" id="IPR014352">
    <property type="entry name" value="FERM/acyl-CoA-bd_prot_sf"/>
</dbReference>
<keyword evidence="2" id="KW-0175">Coiled coil</keyword>
<dbReference type="InterPro" id="IPR022408">
    <property type="entry name" value="Acyl-CoA-binding_prot_CS"/>
</dbReference>
<reference evidence="5 6" key="1">
    <citation type="journal article" date="2014" name="PLoS Genet.">
        <title>Analysis of the Phlebiopsis gigantea genome, transcriptome and secretome provides insight into its pioneer colonization strategies of wood.</title>
        <authorList>
            <person name="Hori C."/>
            <person name="Ishida T."/>
            <person name="Igarashi K."/>
            <person name="Samejima M."/>
            <person name="Suzuki H."/>
            <person name="Master E."/>
            <person name="Ferreira P."/>
            <person name="Ruiz-Duenas F.J."/>
            <person name="Held B."/>
            <person name="Canessa P."/>
            <person name="Larrondo L.F."/>
            <person name="Schmoll M."/>
            <person name="Druzhinina I.S."/>
            <person name="Kubicek C.P."/>
            <person name="Gaskell J.A."/>
            <person name="Kersten P."/>
            <person name="St John F."/>
            <person name="Glasner J."/>
            <person name="Sabat G."/>
            <person name="Splinter BonDurant S."/>
            <person name="Syed K."/>
            <person name="Yadav J."/>
            <person name="Mgbeahuruike A.C."/>
            <person name="Kovalchuk A."/>
            <person name="Asiegbu F.O."/>
            <person name="Lackner G."/>
            <person name="Hoffmeister D."/>
            <person name="Rencoret J."/>
            <person name="Gutierrez A."/>
            <person name="Sun H."/>
            <person name="Lindquist E."/>
            <person name="Barry K."/>
            <person name="Riley R."/>
            <person name="Grigoriev I.V."/>
            <person name="Henrissat B."/>
            <person name="Kues U."/>
            <person name="Berka R.M."/>
            <person name="Martinez A.T."/>
            <person name="Covert S.F."/>
            <person name="Blanchette R.A."/>
            <person name="Cullen D."/>
        </authorList>
    </citation>
    <scope>NUCLEOTIDE SEQUENCE [LARGE SCALE GENOMIC DNA]</scope>
    <source>
        <strain evidence="5 6">11061_1 CR5-6</strain>
    </source>
</reference>
<dbReference type="GO" id="GO:0000062">
    <property type="term" value="F:fatty-acyl-CoA binding"/>
    <property type="evidence" value="ECO:0007669"/>
    <property type="project" value="InterPro"/>
</dbReference>
<accession>A0A0C3SAG8</accession>
<dbReference type="EMBL" id="KN840469">
    <property type="protein sequence ID" value="KIP09192.1"/>
    <property type="molecule type" value="Genomic_DNA"/>
</dbReference>
<dbReference type="PANTHER" id="PTHR23310">
    <property type="entry name" value="ACYL-COA-BINDING PROTEIN, ACBP"/>
    <property type="match status" value="1"/>
</dbReference>
<keyword evidence="6" id="KW-1185">Reference proteome</keyword>
<feature type="region of interest" description="Disordered" evidence="3">
    <location>
        <begin position="166"/>
        <end position="218"/>
    </location>
</feature>
<proteinExistence type="predicted"/>